<gene>
    <name evidence="3" type="ORF">DMAD_01147</name>
</gene>
<accession>A0AAU9G1E1</accession>
<dbReference type="AlphaFoldDB" id="A0AAU9G1E1"/>
<keyword evidence="4" id="KW-1185">Reference proteome</keyword>
<feature type="compositionally biased region" description="Basic and acidic residues" evidence="1">
    <location>
        <begin position="318"/>
        <end position="346"/>
    </location>
</feature>
<dbReference type="EMBL" id="AP029266">
    <property type="protein sequence ID" value="BFG01385.1"/>
    <property type="molecule type" value="Genomic_DNA"/>
</dbReference>
<dbReference type="Proteomes" id="UP001500889">
    <property type="component" value="Chromosome A"/>
</dbReference>
<evidence type="ECO:0000256" key="1">
    <source>
        <dbReference type="SAM" id="MobiDB-lite"/>
    </source>
</evidence>
<proteinExistence type="predicted"/>
<evidence type="ECO:0000313" key="4">
    <source>
        <dbReference type="Proteomes" id="UP001500889"/>
    </source>
</evidence>
<feature type="region of interest" description="Disordered" evidence="1">
    <location>
        <begin position="313"/>
        <end position="359"/>
    </location>
</feature>
<feature type="compositionally biased region" description="Polar residues" evidence="1">
    <location>
        <begin position="568"/>
        <end position="577"/>
    </location>
</feature>
<name>A0AAU9G1E1_DROMD</name>
<organism evidence="3 4">
    <name type="scientific">Drosophila madeirensis</name>
    <name type="common">Fruit fly</name>
    <dbReference type="NCBI Taxonomy" id="30013"/>
    <lineage>
        <taxon>Eukaryota</taxon>
        <taxon>Metazoa</taxon>
        <taxon>Ecdysozoa</taxon>
        <taxon>Arthropoda</taxon>
        <taxon>Hexapoda</taxon>
        <taxon>Insecta</taxon>
        <taxon>Pterygota</taxon>
        <taxon>Neoptera</taxon>
        <taxon>Endopterygota</taxon>
        <taxon>Diptera</taxon>
        <taxon>Brachycera</taxon>
        <taxon>Muscomorpha</taxon>
        <taxon>Ephydroidea</taxon>
        <taxon>Drosophilidae</taxon>
        <taxon>Drosophila</taxon>
        <taxon>Sophophora</taxon>
    </lineage>
</organism>
<evidence type="ECO:0000313" key="3">
    <source>
        <dbReference type="EMBL" id="BFG01385.1"/>
    </source>
</evidence>
<feature type="domain" description="DUF4729" evidence="2">
    <location>
        <begin position="908"/>
        <end position="1119"/>
    </location>
</feature>
<reference evidence="3 4" key="1">
    <citation type="submission" date="2024-02" db="EMBL/GenBank/DDBJ databases">
        <title>A chromosome-level genome assembly of Drosophila madeirensis, a fruit fly species endemic to Madeira island.</title>
        <authorList>
            <person name="Tomihara K."/>
            <person name="Llopart A."/>
            <person name="Yamamoto D."/>
        </authorList>
    </citation>
    <scope>NUCLEOTIDE SEQUENCE [LARGE SCALE GENOMIC DNA]</scope>
    <source>
        <strain evidence="3 4">RF1</strain>
    </source>
</reference>
<feature type="region of interest" description="Disordered" evidence="1">
    <location>
        <begin position="496"/>
        <end position="520"/>
    </location>
</feature>
<evidence type="ECO:0000259" key="2">
    <source>
        <dbReference type="Pfam" id="PF15866"/>
    </source>
</evidence>
<protein>
    <recommendedName>
        <fullName evidence="2">DUF4729 domain-containing protein</fullName>
    </recommendedName>
</protein>
<dbReference type="Pfam" id="PF15866">
    <property type="entry name" value="DUF4729"/>
    <property type="match status" value="1"/>
</dbReference>
<dbReference type="InterPro" id="IPR031732">
    <property type="entry name" value="DUF4729"/>
</dbReference>
<feature type="region of interest" description="Disordered" evidence="1">
    <location>
        <begin position="551"/>
        <end position="626"/>
    </location>
</feature>
<sequence length="1148" mass="130020">MDKKFYYPEEVDVVKTQYESKYGGEGHNYSDQSDTDIEIVEIVEGKHNLVEKQENRKALDNDDESISKDLAHLWARKQQNTQQTGAETHSPHARSSILSDMAYGYLNLMKSVDADAVQLDNQQMTNDNDFNTDFVDISRNGQTNDEVGPPMTAMEAMSRQRYDPLLKNLQLEADKPVSGLQQSFPQEEETLDSPLLRTSFERIIPEGLSFGTDQSLKNHSEDESSSFQSRLPDNIHSLLSGDYAEFESNLSQSISVRLAAPHNCDSSYCEDILDSDDGKECFKLRQRFSFQRSQCRSSSESSEGIFPMSYQRLQGSDWQHKEGTQRPLQDKKESTEQSKIEEHIRSDQNQFDPGSNAQPAPEFRSMLSYKFLPKLQAEPPHPSLGYASSEKQLQYGLWSHGHLHNAQPATARYFPSMDSCSSTTYSSHSSLSYGSAEMTDDVIIHHQVDQTSGAPLVLRDSSTSINQFRYSTMAKSRQETATQSAIVLVEPARRRSQPKLYSQEQKKIQENIVSHPSRPSPRMAYLDVSIYHQKNSPQHRSPFKVEALFMSNQSKLPPKSPKERRLTSRASGDSRTASPEERPVDFLALSQRSPRHQSHLSLVETSHEHQLPPNRSRQTEHHKAGESQGIDALDAVNTKCHTAIEDPSNFPLNCLESQPPVLVKLQFGDRTVIHQVMHGSYRESEMQNEDNLRENQQSEGINVSAENLGMRWRRSVTSLPSAGQAALRKALAQKIIKESTEVERVEYSDDEKTTDESRKTLQLQNNQVESPNKLITHPRPDYFMPMKLSSQTDVIKLWHSNELMRKKQPPLVGGLYSQTDRLQFLPIDMLDADTSGGPIFEGDSVQYAMERSKYFAEEFAKLSVEEIAEDLLLRLRQIRNLQNTAESLYEPLLARPISPSKVKHPRHSCPLGLVKCPALLDAELLGHFCSAHLKKRRSQQLKEVFESDSLLIVFNPTSFRLAVNTCISIMVYGGTEDDDSTLPLKRLMPVRNANLTEPYACFEGHLPIVVMICRNKLSAVRGKLASVKENVSDNDKNKENEKRNASKDEDVFALWAVTMELPRPLHVLMTVFNSRLDISRSNIMSVRGLNKSHNCAEFMSSSKKYMRISEGDMKVLSNGFTEPVYLELTVREYATSFSRPMTTAATSK</sequence>
<feature type="compositionally biased region" description="Polar residues" evidence="1">
    <location>
        <begin position="347"/>
        <end position="358"/>
    </location>
</feature>